<reference evidence="1 2" key="1">
    <citation type="submission" date="2020-04" db="EMBL/GenBank/DDBJ databases">
        <title>Perkinsus olseni comparative genomics.</title>
        <authorList>
            <person name="Bogema D.R."/>
        </authorList>
    </citation>
    <scope>NUCLEOTIDE SEQUENCE [LARGE SCALE GENOMIC DNA]</scope>
    <source>
        <strain evidence="1 2">ATCC PRA-207</strain>
    </source>
</reference>
<accession>A0A7J6PU61</accession>
<name>A0A7J6PU61_PEROL</name>
<comment type="caution">
    <text evidence="1">The sequence shown here is derived from an EMBL/GenBank/DDBJ whole genome shotgun (WGS) entry which is preliminary data.</text>
</comment>
<sequence length="217" mass="24917">NGTICPELPGLTDFEMVVTDGEEGQLVNFTAIAAGERLTMENALPVKWYSYKTVYNLSRFGSETIEETPKCFHVEPSIYVAPFVYGLYRTLQQNQEHQPRLRLGSQLIFCYTNLGLMVGIGAEKTRERWHATRYAFRMHFPGLPTYDYICKASPSRTRLKKTEQKREHVQQKLLPHRESREWYSHESTFEPPSKIGRLELAKISAAAASEEDTDGLH</sequence>
<dbReference type="EMBL" id="JABANO010037802">
    <property type="protein sequence ID" value="KAF4699573.1"/>
    <property type="molecule type" value="Genomic_DNA"/>
</dbReference>
<evidence type="ECO:0000313" key="1">
    <source>
        <dbReference type="EMBL" id="KAF4699573.1"/>
    </source>
</evidence>
<proteinExistence type="predicted"/>
<dbReference type="AlphaFoldDB" id="A0A7J6PU61"/>
<keyword evidence="2" id="KW-1185">Reference proteome</keyword>
<organism evidence="1 2">
    <name type="scientific">Perkinsus olseni</name>
    <name type="common">Perkinsus atlanticus</name>
    <dbReference type="NCBI Taxonomy" id="32597"/>
    <lineage>
        <taxon>Eukaryota</taxon>
        <taxon>Sar</taxon>
        <taxon>Alveolata</taxon>
        <taxon>Perkinsozoa</taxon>
        <taxon>Perkinsea</taxon>
        <taxon>Perkinsida</taxon>
        <taxon>Perkinsidae</taxon>
        <taxon>Perkinsus</taxon>
    </lineage>
</organism>
<evidence type="ECO:0000313" key="2">
    <source>
        <dbReference type="Proteomes" id="UP000553632"/>
    </source>
</evidence>
<gene>
    <name evidence="1" type="ORF">FOZ63_019538</name>
</gene>
<protein>
    <submittedName>
        <fullName evidence="1">Uncharacterized protein</fullName>
    </submittedName>
</protein>
<feature type="non-terminal residue" evidence="1">
    <location>
        <position position="217"/>
    </location>
</feature>
<dbReference type="Proteomes" id="UP000553632">
    <property type="component" value="Unassembled WGS sequence"/>
</dbReference>
<feature type="non-terminal residue" evidence="1">
    <location>
        <position position="1"/>
    </location>
</feature>